<dbReference type="RefSeq" id="WP_318601376.1">
    <property type="nucleotide sequence ID" value="NZ_JAWSTH010000182.1"/>
</dbReference>
<evidence type="ECO:0000313" key="2">
    <source>
        <dbReference type="Proteomes" id="UP001284601"/>
    </source>
</evidence>
<dbReference type="EMBL" id="JAWSTH010000182">
    <property type="protein sequence ID" value="MDW5598790.1"/>
    <property type="molecule type" value="Genomic_DNA"/>
</dbReference>
<reference evidence="2" key="1">
    <citation type="submission" date="2023-07" db="EMBL/GenBank/DDBJ databases">
        <title>Conexibacter stalactiti sp. nov., isolated from stalactites in a lava cave and emended description of the genus Conexibacter.</title>
        <authorList>
            <person name="Lee S.D."/>
        </authorList>
    </citation>
    <scope>NUCLEOTIDE SEQUENCE [LARGE SCALE GENOMIC DNA]</scope>
    <source>
        <strain evidence="2">KCTC 39840</strain>
    </source>
</reference>
<organism evidence="1 2">
    <name type="scientific">Conexibacter stalactiti</name>
    <dbReference type="NCBI Taxonomy" id="1940611"/>
    <lineage>
        <taxon>Bacteria</taxon>
        <taxon>Bacillati</taxon>
        <taxon>Actinomycetota</taxon>
        <taxon>Thermoleophilia</taxon>
        <taxon>Solirubrobacterales</taxon>
        <taxon>Conexibacteraceae</taxon>
        <taxon>Conexibacter</taxon>
    </lineage>
</organism>
<proteinExistence type="predicted"/>
<name>A0ABU4I266_9ACTN</name>
<protein>
    <submittedName>
        <fullName evidence="1">Uncharacterized protein</fullName>
    </submittedName>
</protein>
<evidence type="ECO:0000313" key="1">
    <source>
        <dbReference type="EMBL" id="MDW5598790.1"/>
    </source>
</evidence>
<comment type="caution">
    <text evidence="1">The sequence shown here is derived from an EMBL/GenBank/DDBJ whole genome shotgun (WGS) entry which is preliminary data.</text>
</comment>
<feature type="non-terminal residue" evidence="1">
    <location>
        <position position="1"/>
    </location>
</feature>
<keyword evidence="2" id="KW-1185">Reference proteome</keyword>
<dbReference type="Proteomes" id="UP001284601">
    <property type="component" value="Unassembled WGS sequence"/>
</dbReference>
<gene>
    <name evidence="1" type="ORF">R7226_30810</name>
</gene>
<accession>A0ABU4I266</accession>
<sequence length="110" mass="11391">RPLLLAAVDALDALAAARHGGAASAAALEPAQLTALLAELAAGPHADAFDVVWELACEAYYRDPATQPALLRRTGFSAAQATVGWELEPFEEALTHGVAARAATWVEVTA</sequence>